<dbReference type="RefSeq" id="WP_095615989.1">
    <property type="nucleotide sequence ID" value="NZ_NSKD01000001.1"/>
</dbReference>
<feature type="transmembrane region" description="Helical" evidence="1">
    <location>
        <begin position="120"/>
        <end position="141"/>
    </location>
</feature>
<accession>A0A2A2FB92</accession>
<keyword evidence="1" id="KW-0472">Membrane</keyword>
<evidence type="ECO:0000313" key="2">
    <source>
        <dbReference type="EMBL" id="PAU81889.1"/>
    </source>
</evidence>
<dbReference type="Proteomes" id="UP000218896">
    <property type="component" value="Unassembled WGS sequence"/>
</dbReference>
<protein>
    <submittedName>
        <fullName evidence="2">Uncharacterized protein</fullName>
    </submittedName>
</protein>
<evidence type="ECO:0000313" key="3">
    <source>
        <dbReference type="Proteomes" id="UP000218896"/>
    </source>
</evidence>
<dbReference type="OrthoDB" id="9154601at2"/>
<organism evidence="2 3">
    <name type="scientific">Halovibrio salipaludis</name>
    <dbReference type="NCBI Taxonomy" id="2032626"/>
    <lineage>
        <taxon>Bacteria</taxon>
        <taxon>Pseudomonadati</taxon>
        <taxon>Pseudomonadota</taxon>
        <taxon>Gammaproteobacteria</taxon>
        <taxon>Oceanospirillales</taxon>
        <taxon>Halomonadaceae</taxon>
        <taxon>Halovibrio</taxon>
    </lineage>
</organism>
<name>A0A2A2FB92_9GAMM</name>
<proteinExistence type="predicted"/>
<feature type="transmembrane region" description="Helical" evidence="1">
    <location>
        <begin position="153"/>
        <end position="171"/>
    </location>
</feature>
<evidence type="ECO:0000256" key="1">
    <source>
        <dbReference type="SAM" id="Phobius"/>
    </source>
</evidence>
<comment type="caution">
    <text evidence="2">The sequence shown here is derived from an EMBL/GenBank/DDBJ whole genome shotgun (WGS) entry which is preliminary data.</text>
</comment>
<dbReference type="AlphaFoldDB" id="A0A2A2FB92"/>
<feature type="transmembrane region" description="Helical" evidence="1">
    <location>
        <begin position="6"/>
        <end position="27"/>
    </location>
</feature>
<reference evidence="2 3" key="1">
    <citation type="submission" date="2017-08" db="EMBL/GenBank/DDBJ databases">
        <title>Halovibrio sewagensis sp. nov., isolated from wastewater of high salinity.</title>
        <authorList>
            <person name="Dong X."/>
            <person name="Zhang G."/>
        </authorList>
    </citation>
    <scope>NUCLEOTIDE SEQUENCE [LARGE SCALE GENOMIC DNA]</scope>
    <source>
        <strain evidence="2 3">YL5-2</strain>
    </source>
</reference>
<keyword evidence="1" id="KW-1133">Transmembrane helix</keyword>
<dbReference type="EMBL" id="NSKD01000001">
    <property type="protein sequence ID" value="PAU81889.1"/>
    <property type="molecule type" value="Genomic_DNA"/>
</dbReference>
<gene>
    <name evidence="2" type="ORF">CK501_01690</name>
</gene>
<keyword evidence="1" id="KW-0812">Transmembrane</keyword>
<sequence>MEELVQIVGVIATVVALYKIFMEIVVFRSSKRRDEYQFSKQFVSDLSKNDIHRLTLEKGFLALTGKIYPVEEIQVILDGKEPTRSINERSDAASFITFEPNEKKYCWKGRYKKAIVRKYAVSWYYTWYVILAMVGLVPVFMKGIASALDEVPIMAFSSSLVLVAIMCLISAEKYKSAQRFMEKFGSSA</sequence>
<keyword evidence="3" id="KW-1185">Reference proteome</keyword>